<dbReference type="SUPFAM" id="SSF56672">
    <property type="entry name" value="DNA/RNA polymerases"/>
    <property type="match status" value="1"/>
</dbReference>
<dbReference type="InterPro" id="IPR013103">
    <property type="entry name" value="RVT_2"/>
</dbReference>
<protein>
    <submittedName>
        <fullName evidence="4">Retrovirus-related Pol polyprotein from transposon TNT 1-94</fullName>
    </submittedName>
</protein>
<reference evidence="4 5" key="1">
    <citation type="submission" date="2019-08" db="EMBL/GenBank/DDBJ databases">
        <title>Draft genome sequences of two oriental melons (Cucumis melo L. var makuwa).</title>
        <authorList>
            <person name="Kwon S.-Y."/>
        </authorList>
    </citation>
    <scope>NUCLEOTIDE SEQUENCE [LARGE SCALE GENOMIC DNA]</scope>
    <source>
        <strain evidence="5">cv. SW 3</strain>
        <tissue evidence="4">Leaf</tissue>
    </source>
</reference>
<dbReference type="Gene3D" id="4.10.60.10">
    <property type="entry name" value="Zinc finger, CCHC-type"/>
    <property type="match status" value="1"/>
</dbReference>
<dbReference type="SMART" id="SM00343">
    <property type="entry name" value="ZnF_C2HC"/>
    <property type="match status" value="2"/>
</dbReference>
<evidence type="ECO:0000256" key="1">
    <source>
        <dbReference type="ARBA" id="ARBA00022750"/>
    </source>
</evidence>
<keyword evidence="1" id="KW-0378">Hydrolase</keyword>
<evidence type="ECO:0000259" key="3">
    <source>
        <dbReference type="PROSITE" id="PS50994"/>
    </source>
</evidence>
<dbReference type="GO" id="GO:0004190">
    <property type="term" value="F:aspartic-type endopeptidase activity"/>
    <property type="evidence" value="ECO:0007669"/>
    <property type="project" value="UniProtKB-KW"/>
</dbReference>
<dbReference type="Proteomes" id="UP000321393">
    <property type="component" value="Unassembled WGS sequence"/>
</dbReference>
<dbReference type="InterPro" id="IPR036875">
    <property type="entry name" value="Znf_CCHC_sf"/>
</dbReference>
<dbReference type="InterPro" id="IPR025724">
    <property type="entry name" value="GAG-pre-integrase_dom"/>
</dbReference>
<dbReference type="Pfam" id="PF14223">
    <property type="entry name" value="Retrotran_gag_2"/>
    <property type="match status" value="1"/>
</dbReference>
<name>A0A5A7T8F2_CUCMM</name>
<dbReference type="InterPro" id="IPR054722">
    <property type="entry name" value="PolX-like_BBD"/>
</dbReference>
<feature type="domain" description="Integrase catalytic" evidence="3">
    <location>
        <begin position="501"/>
        <end position="667"/>
    </location>
</feature>
<dbReference type="InterPro" id="IPR012337">
    <property type="entry name" value="RNaseH-like_sf"/>
</dbReference>
<keyword evidence="1" id="KW-0645">Protease</keyword>
<dbReference type="PROSITE" id="PS50994">
    <property type="entry name" value="INTEGRASE"/>
    <property type="match status" value="1"/>
</dbReference>
<evidence type="ECO:0000313" key="4">
    <source>
        <dbReference type="EMBL" id="KAA0037745.1"/>
    </source>
</evidence>
<dbReference type="InterPro" id="IPR001878">
    <property type="entry name" value="Znf_CCHC"/>
</dbReference>
<dbReference type="GO" id="GO:0015074">
    <property type="term" value="P:DNA integration"/>
    <property type="evidence" value="ECO:0007669"/>
    <property type="project" value="InterPro"/>
</dbReference>
<dbReference type="SUPFAM" id="SSF57756">
    <property type="entry name" value="Retrovirus zinc finger-like domains"/>
    <property type="match status" value="1"/>
</dbReference>
<dbReference type="GO" id="GO:0008270">
    <property type="term" value="F:zinc ion binding"/>
    <property type="evidence" value="ECO:0007669"/>
    <property type="project" value="InterPro"/>
</dbReference>
<dbReference type="Pfam" id="PF25597">
    <property type="entry name" value="SH3_retrovirus"/>
    <property type="match status" value="1"/>
</dbReference>
<dbReference type="CDD" id="cd09272">
    <property type="entry name" value="RNase_HI_RT_Ty1"/>
    <property type="match status" value="1"/>
</dbReference>
<keyword evidence="1" id="KW-0064">Aspartyl protease</keyword>
<feature type="region of interest" description="Disordered" evidence="2">
    <location>
        <begin position="766"/>
        <end position="804"/>
    </location>
</feature>
<proteinExistence type="predicted"/>
<organism evidence="4 5">
    <name type="scientific">Cucumis melo var. makuwa</name>
    <name type="common">Oriental melon</name>
    <dbReference type="NCBI Taxonomy" id="1194695"/>
    <lineage>
        <taxon>Eukaryota</taxon>
        <taxon>Viridiplantae</taxon>
        <taxon>Streptophyta</taxon>
        <taxon>Embryophyta</taxon>
        <taxon>Tracheophyta</taxon>
        <taxon>Spermatophyta</taxon>
        <taxon>Magnoliopsida</taxon>
        <taxon>eudicotyledons</taxon>
        <taxon>Gunneridae</taxon>
        <taxon>Pentapetalae</taxon>
        <taxon>rosids</taxon>
        <taxon>fabids</taxon>
        <taxon>Cucurbitales</taxon>
        <taxon>Cucurbitaceae</taxon>
        <taxon>Benincaseae</taxon>
        <taxon>Cucumis</taxon>
    </lineage>
</organism>
<dbReference type="InterPro" id="IPR057670">
    <property type="entry name" value="SH3_retrovirus"/>
</dbReference>
<dbReference type="SUPFAM" id="SSF53098">
    <property type="entry name" value="Ribonuclease H-like"/>
    <property type="match status" value="1"/>
</dbReference>
<accession>A0A5A7T8F2</accession>
<evidence type="ECO:0000256" key="2">
    <source>
        <dbReference type="SAM" id="MobiDB-lite"/>
    </source>
</evidence>
<sequence>MEKSEIARPISTILDGSNYITWANQMKSFLIGRKLWRIVTGDITKPTKQDKEDDSKFIERLEEWDSKNHQIITWLSNTSIPAIHTQFDAFENAKELWNFLSTRFKSVGLAHYYQLHNSLVNLNQEAGQSVNEYLAVLQPIWTQLDQATISKDHLRLIKVLMGLRPEYESVRAALLHRSPLPSLDAAIQEILFEERRLGINLSKHSDAVLASTYSPPGASSTFCKNCKLTGHKFINCPKIECRYCHKPGHILDNCPIKPPRPRNYSTRAKNFTKPSNSSAATVALDKSTIPQFQISDLQSLLNQLISSPSSALAVSPGNRWLLDSGCCNHMTSDYSLMNTPSPTKSLPPIYAADGNCMNITHMGTINTPSLNLPHTYCVPNLTFNLVSVGQLCDLGFTVSFSSNGCQVQDPQTGQTIGTGRKVGRLFEVLSLQVPSPSISAPVTDSDTYQWHLRLGHASPEKLRHLISINNLNSITKFVPFNCLNCKLAKQPALSFSTSTSICDKPFDLIHSDIWGPAPTSTVHGYRYYVLFIDDFSRFTWIYFLKHRSELSRTYIEFANMIRTQFSCPIKTLRTDNALEYKDSTLLSFLSQQGTLVQRSCPHTSQQNGRAERKHRHILDSVRALLLSASCPEKFWGEAALTSVYTINRLPSSVLQNISPFERLYGTPPNYSNLKVFGCACFVLLQPHEHTKLEPRARLCCFLGYGTEHKGFRCWDPLSNRLRISRHVTFWEHTMFSRLSSFHASFSSPQSFFTDTSIDLFPLSESTPGNELAQSAPTSATSDQSSISDGNPDPPPDIPPRRSTRVREPPIHLQDYHCFSTIVSLIEPTSYQEASTDPLWQKAMNDELQALEKMHTWDYVDLPPGKRPIGCKWIYKIKTHSDGTIERYKARLVAKGYSQEYGIDYEETFAPVARMTSVRSLLAVAAAKQWPLLQMDVKNAFLNGTLSEEVYMKPPPGTSSPPHKVCLLRRALYGLKQAPRAWFATFSSTITQLGFTSSPHDTALFTRHTPQGIVLLLLYVDDMIITGNDPHAISDLQHYLGQHFEMKDLGSLNYFLGLEVSRRSDGYLLSQAKYASDLLARSGITDSNTASTPLDPNVHLTPYDGVPLENVSLYRQLVGSLIYLTVTRPDIAYAVHIVSQFMAAPRTIHFTAVLRILRYVKGTLGHGLQFSSQSSLVLSGYSDADWAGDPTDRRSTTGYCFYLGDSLISWRSKKQSVVSRSSTESEYRALADATAELLWLRWLLADMGVPQQGPTLLHCDNRSAIQIAHNDVFHERTKHIENDCHFIRHHLLSHTLLLQSISTTEQPADIFTKALPSTRFNQIRTKLKLTATLPP</sequence>
<dbReference type="Pfam" id="PF22936">
    <property type="entry name" value="Pol_BBD"/>
    <property type="match status" value="1"/>
</dbReference>
<comment type="caution">
    <text evidence="4">The sequence shown here is derived from an EMBL/GenBank/DDBJ whole genome shotgun (WGS) entry which is preliminary data.</text>
</comment>
<dbReference type="PANTHER" id="PTHR11439">
    <property type="entry name" value="GAG-POL-RELATED RETROTRANSPOSON"/>
    <property type="match status" value="1"/>
</dbReference>
<feature type="compositionally biased region" description="Polar residues" evidence="2">
    <location>
        <begin position="766"/>
        <end position="788"/>
    </location>
</feature>
<dbReference type="InterPro" id="IPR036397">
    <property type="entry name" value="RNaseH_sf"/>
</dbReference>
<dbReference type="GO" id="GO:0003676">
    <property type="term" value="F:nucleic acid binding"/>
    <property type="evidence" value="ECO:0007669"/>
    <property type="project" value="InterPro"/>
</dbReference>
<dbReference type="EMBL" id="SSTE01018890">
    <property type="protein sequence ID" value="KAA0037745.1"/>
    <property type="molecule type" value="Genomic_DNA"/>
</dbReference>
<evidence type="ECO:0000313" key="5">
    <source>
        <dbReference type="Proteomes" id="UP000321393"/>
    </source>
</evidence>
<dbReference type="InterPro" id="IPR043502">
    <property type="entry name" value="DNA/RNA_pol_sf"/>
</dbReference>
<gene>
    <name evidence="4" type="ORF">E6C27_scaffold141G00410</name>
</gene>
<dbReference type="OrthoDB" id="414945at2759"/>
<dbReference type="Pfam" id="PF00665">
    <property type="entry name" value="rve"/>
    <property type="match status" value="1"/>
</dbReference>
<dbReference type="Pfam" id="PF13976">
    <property type="entry name" value="gag_pre-integrs"/>
    <property type="match status" value="1"/>
</dbReference>
<dbReference type="PANTHER" id="PTHR11439:SF461">
    <property type="entry name" value="OS10G0432200 PROTEIN"/>
    <property type="match status" value="1"/>
</dbReference>
<dbReference type="InterPro" id="IPR001584">
    <property type="entry name" value="Integrase_cat-core"/>
</dbReference>
<dbReference type="Pfam" id="PF07727">
    <property type="entry name" value="RVT_2"/>
    <property type="match status" value="1"/>
</dbReference>
<dbReference type="Gene3D" id="3.30.420.10">
    <property type="entry name" value="Ribonuclease H-like superfamily/Ribonuclease H"/>
    <property type="match status" value="1"/>
</dbReference>